<evidence type="ECO:0000256" key="1">
    <source>
        <dbReference type="SAM" id="MobiDB-lite"/>
    </source>
</evidence>
<evidence type="ECO:0008006" key="4">
    <source>
        <dbReference type="Google" id="ProtNLM"/>
    </source>
</evidence>
<reference evidence="2 3" key="1">
    <citation type="submission" date="2024-06" db="EMBL/GenBank/DDBJ databases">
        <title>Genomic Encyclopedia of Type Strains, Phase IV (KMG-IV): sequencing the most valuable type-strain genomes for metagenomic binning, comparative biology and taxonomic classification.</title>
        <authorList>
            <person name="Goeker M."/>
        </authorList>
    </citation>
    <scope>NUCLEOTIDE SEQUENCE [LARGE SCALE GENOMIC DNA]</scope>
    <source>
        <strain evidence="2 3">DSM 27865</strain>
    </source>
</reference>
<evidence type="ECO:0000313" key="2">
    <source>
        <dbReference type="EMBL" id="MET3790670.1"/>
    </source>
</evidence>
<organism evidence="2 3">
    <name type="scientific">Aquamicrobium terrae</name>
    <dbReference type="NCBI Taxonomy" id="1324945"/>
    <lineage>
        <taxon>Bacteria</taxon>
        <taxon>Pseudomonadati</taxon>
        <taxon>Pseudomonadota</taxon>
        <taxon>Alphaproteobacteria</taxon>
        <taxon>Hyphomicrobiales</taxon>
        <taxon>Phyllobacteriaceae</taxon>
        <taxon>Aquamicrobium</taxon>
    </lineage>
</organism>
<dbReference type="RefSeq" id="WP_354192857.1">
    <property type="nucleotide sequence ID" value="NZ_JBEPML010000002.1"/>
</dbReference>
<accession>A0ABV2MV47</accession>
<proteinExistence type="predicted"/>
<feature type="region of interest" description="Disordered" evidence="1">
    <location>
        <begin position="42"/>
        <end position="64"/>
    </location>
</feature>
<dbReference type="Proteomes" id="UP001549076">
    <property type="component" value="Unassembled WGS sequence"/>
</dbReference>
<protein>
    <recommendedName>
        <fullName evidence="4">Transcriptional regulator</fullName>
    </recommendedName>
</protein>
<sequence>MTKRCVICDAEFEAKPRAITCGPACSAENRRRKRLEYDTRYRDGNAEAIKQKRKPDPERARRRSRELREMIREAVENMALVGMDRTVSIPPEHIERRRIWDRFPDRRSLTGIIMGDPIPERSALGREMAG</sequence>
<keyword evidence="3" id="KW-1185">Reference proteome</keyword>
<evidence type="ECO:0000313" key="3">
    <source>
        <dbReference type="Proteomes" id="UP001549076"/>
    </source>
</evidence>
<name>A0ABV2MV47_9HYPH</name>
<comment type="caution">
    <text evidence="2">The sequence shown here is derived from an EMBL/GenBank/DDBJ whole genome shotgun (WGS) entry which is preliminary data.</text>
</comment>
<dbReference type="EMBL" id="JBEPML010000002">
    <property type="protein sequence ID" value="MET3790670.1"/>
    <property type="molecule type" value="Genomic_DNA"/>
</dbReference>
<gene>
    <name evidence="2" type="ORF">ABID37_000861</name>
</gene>